<dbReference type="EMBL" id="JAWDGP010005317">
    <property type="protein sequence ID" value="KAK3757875.1"/>
    <property type="molecule type" value="Genomic_DNA"/>
</dbReference>
<dbReference type="SMART" id="SM00595">
    <property type="entry name" value="MADF"/>
    <property type="match status" value="1"/>
</dbReference>
<dbReference type="Pfam" id="PF10545">
    <property type="entry name" value="MADF_DNA_bdg"/>
    <property type="match status" value="1"/>
</dbReference>
<accession>A0AAE1D5T3</accession>
<dbReference type="GO" id="GO:0003677">
    <property type="term" value="F:DNA binding"/>
    <property type="evidence" value="ECO:0007669"/>
    <property type="project" value="InterPro"/>
</dbReference>
<evidence type="ECO:0000256" key="2">
    <source>
        <dbReference type="SAM" id="MobiDB-lite"/>
    </source>
</evidence>
<dbReference type="Proteomes" id="UP001283361">
    <property type="component" value="Unassembled WGS sequence"/>
</dbReference>
<name>A0AAE1D5T3_9GAST</name>
<dbReference type="InterPro" id="IPR039353">
    <property type="entry name" value="TF_Adf1"/>
</dbReference>
<evidence type="ECO:0000259" key="3">
    <source>
        <dbReference type="PROSITE" id="PS51029"/>
    </source>
</evidence>
<keyword evidence="1" id="KW-0539">Nucleus</keyword>
<feature type="compositionally biased region" description="Low complexity" evidence="2">
    <location>
        <begin position="146"/>
        <end position="157"/>
    </location>
</feature>
<organism evidence="5 6">
    <name type="scientific">Elysia crispata</name>
    <name type="common">lettuce slug</name>
    <dbReference type="NCBI Taxonomy" id="231223"/>
    <lineage>
        <taxon>Eukaryota</taxon>
        <taxon>Metazoa</taxon>
        <taxon>Spiralia</taxon>
        <taxon>Lophotrochozoa</taxon>
        <taxon>Mollusca</taxon>
        <taxon>Gastropoda</taxon>
        <taxon>Heterobranchia</taxon>
        <taxon>Euthyneura</taxon>
        <taxon>Panpulmonata</taxon>
        <taxon>Sacoglossa</taxon>
        <taxon>Placobranchoidea</taxon>
        <taxon>Plakobranchidae</taxon>
        <taxon>Elysia</taxon>
    </lineage>
</organism>
<dbReference type="InterPro" id="IPR006578">
    <property type="entry name" value="MADF-dom"/>
</dbReference>
<feature type="domain" description="MADF" evidence="3">
    <location>
        <begin position="8"/>
        <end position="98"/>
    </location>
</feature>
<proteinExistence type="predicted"/>
<dbReference type="AlphaFoldDB" id="A0AAE1D5T3"/>
<sequence length="242" mass="27401">MDTAKCEALITAVYKRPELYDKSNKLYANRQYAAEAWKEISRETKIEENLAKKKWGNLRDYFRAQHRELTTGQLGSAPSKKRKWVFYESMTFLTQHMADRSAYSNLSAQDTDTHSSSDDDDSQEASCCDFSHGPSQPGASPISTAKSEAMSQASCSSSKKKTTLAIKQERANVDSEIPDSKKGQEDEDEDYLFFKNLVPKMKYLSDIQKLELQAEINAVFLKHLKRAMNSDANPSTRTGRLL</sequence>
<dbReference type="GO" id="GO:0005634">
    <property type="term" value="C:nucleus"/>
    <property type="evidence" value="ECO:0007669"/>
    <property type="project" value="UniProtKB-SubCell"/>
</dbReference>
<dbReference type="PROSITE" id="PS51029">
    <property type="entry name" value="MADF"/>
    <property type="match status" value="1"/>
</dbReference>
<comment type="subcellular location">
    <subcellularLocation>
        <location evidence="1">Nucleus</location>
    </subcellularLocation>
</comment>
<dbReference type="PROSITE" id="PS51031">
    <property type="entry name" value="BESS"/>
    <property type="match status" value="1"/>
</dbReference>
<evidence type="ECO:0000256" key="1">
    <source>
        <dbReference type="PROSITE-ProRule" id="PRU00371"/>
    </source>
</evidence>
<feature type="region of interest" description="Disordered" evidence="2">
    <location>
        <begin position="104"/>
        <end position="186"/>
    </location>
</feature>
<dbReference type="GO" id="GO:0005667">
    <property type="term" value="C:transcription regulator complex"/>
    <property type="evidence" value="ECO:0007669"/>
    <property type="project" value="TreeGrafter"/>
</dbReference>
<dbReference type="GO" id="GO:0006357">
    <property type="term" value="P:regulation of transcription by RNA polymerase II"/>
    <property type="evidence" value="ECO:0007669"/>
    <property type="project" value="TreeGrafter"/>
</dbReference>
<keyword evidence="6" id="KW-1185">Reference proteome</keyword>
<evidence type="ECO:0000259" key="4">
    <source>
        <dbReference type="PROSITE" id="PS51031"/>
    </source>
</evidence>
<evidence type="ECO:0000313" key="6">
    <source>
        <dbReference type="Proteomes" id="UP001283361"/>
    </source>
</evidence>
<comment type="caution">
    <text evidence="5">The sequence shown here is derived from an EMBL/GenBank/DDBJ whole genome shotgun (WGS) entry which is preliminary data.</text>
</comment>
<feature type="compositionally biased region" description="Polar residues" evidence="2">
    <location>
        <begin position="133"/>
        <end position="145"/>
    </location>
</feature>
<gene>
    <name evidence="5" type="ORF">RRG08_014431</name>
</gene>
<evidence type="ECO:0008006" key="7">
    <source>
        <dbReference type="Google" id="ProtNLM"/>
    </source>
</evidence>
<dbReference type="PANTHER" id="PTHR12243">
    <property type="entry name" value="MADF DOMAIN TRANSCRIPTION FACTOR"/>
    <property type="match status" value="1"/>
</dbReference>
<dbReference type="InterPro" id="IPR004210">
    <property type="entry name" value="BESS_motif"/>
</dbReference>
<feature type="compositionally biased region" description="Basic and acidic residues" evidence="2">
    <location>
        <begin position="167"/>
        <end position="184"/>
    </location>
</feature>
<dbReference type="PANTHER" id="PTHR12243:SF67">
    <property type="entry name" value="COREPRESSOR OF PANGOLIN, ISOFORM A-RELATED"/>
    <property type="match status" value="1"/>
</dbReference>
<reference evidence="5" key="1">
    <citation type="journal article" date="2023" name="G3 (Bethesda)">
        <title>A reference genome for the long-term kleptoplast-retaining sea slug Elysia crispata morphotype clarki.</title>
        <authorList>
            <person name="Eastman K.E."/>
            <person name="Pendleton A.L."/>
            <person name="Shaikh M.A."/>
            <person name="Suttiyut T."/>
            <person name="Ogas R."/>
            <person name="Tomko P."/>
            <person name="Gavelis G."/>
            <person name="Widhalm J.R."/>
            <person name="Wisecaver J.H."/>
        </authorList>
    </citation>
    <scope>NUCLEOTIDE SEQUENCE</scope>
    <source>
        <strain evidence="5">ECLA1</strain>
    </source>
</reference>
<feature type="domain" description="BESS" evidence="4">
    <location>
        <begin position="187"/>
        <end position="226"/>
    </location>
</feature>
<evidence type="ECO:0000313" key="5">
    <source>
        <dbReference type="EMBL" id="KAK3757875.1"/>
    </source>
</evidence>
<protein>
    <recommendedName>
        <fullName evidence="7">Transcription factor Adf-1</fullName>
    </recommendedName>
</protein>